<organism evidence="1 2">
    <name type="scientific">Polymorphum gilvum (strain LMG 25793 / CGMCC 1.9160 / SL003B-26A1)</name>
    <dbReference type="NCBI Taxonomy" id="991905"/>
    <lineage>
        <taxon>Bacteria</taxon>
        <taxon>Pseudomonadati</taxon>
        <taxon>Pseudomonadota</taxon>
        <taxon>Alphaproteobacteria</taxon>
        <taxon>Rhodobacterales</taxon>
        <taxon>Paracoccaceae</taxon>
        <taxon>Polymorphum</taxon>
    </lineage>
</organism>
<dbReference type="Proteomes" id="UP000008130">
    <property type="component" value="Chromosome"/>
</dbReference>
<sequence length="91" mass="9856">MVHPGLRSLIAEDEPAGPRGIEVSRLRRILSFLQDMAGESELRCVAGWTVQLPPGAGRGRWELRAAPIGALTFAIDAQENEIVDLNYEGSG</sequence>
<gene>
    <name evidence="1" type="ordered locus">SL003B_3627</name>
</gene>
<dbReference type="HOGENOM" id="CLU_2424426_0_0_5"/>
<accession>F2J1Y8</accession>
<dbReference type="eggNOG" id="COG3549">
    <property type="taxonomic scope" value="Bacteria"/>
</dbReference>
<dbReference type="AlphaFoldDB" id="F2J1Y8"/>
<protein>
    <submittedName>
        <fullName evidence="1">Plasmid maintenance system killer</fullName>
    </submittedName>
</protein>
<dbReference type="KEGG" id="pgv:SL003B_3627"/>
<reference evidence="1 2" key="1">
    <citation type="journal article" date="2011" name="J. Bacteriol.">
        <title>Complete genome sequence of Polymorphum gilvum SL003B-26A1T, a crude oil-degrading bacterium from oil-polluted saline soil.</title>
        <authorList>
            <person name="Li S.G."/>
            <person name="Tang Y.Q."/>
            <person name="Nie Y."/>
            <person name="Cai M."/>
            <person name="Wu X.L."/>
        </authorList>
    </citation>
    <scope>NUCLEOTIDE SEQUENCE [LARGE SCALE GENOMIC DNA]</scope>
    <source>
        <strain evidence="2">LMG 25793 / CGMCC 1.9160 / SL003B-26A1</strain>
    </source>
</reference>
<proteinExistence type="predicted"/>
<keyword evidence="2" id="KW-1185">Reference proteome</keyword>
<evidence type="ECO:0000313" key="1">
    <source>
        <dbReference type="EMBL" id="ADZ72049.1"/>
    </source>
</evidence>
<evidence type="ECO:0000313" key="2">
    <source>
        <dbReference type="Proteomes" id="UP000008130"/>
    </source>
</evidence>
<dbReference type="STRING" id="991905.SL003B_3627"/>
<name>F2J1Y8_POLGS</name>
<dbReference type="EMBL" id="CP002568">
    <property type="protein sequence ID" value="ADZ72049.1"/>
    <property type="molecule type" value="Genomic_DNA"/>
</dbReference>